<protein>
    <submittedName>
        <fullName evidence="2">Uncharacterized protein</fullName>
    </submittedName>
</protein>
<feature type="compositionally biased region" description="Basic and acidic residues" evidence="1">
    <location>
        <begin position="677"/>
        <end position="687"/>
    </location>
</feature>
<dbReference type="OrthoDB" id="6723723at2759"/>
<organism evidence="2 3">
    <name type="scientific">Ceutorhynchus assimilis</name>
    <name type="common">cabbage seed weevil</name>
    <dbReference type="NCBI Taxonomy" id="467358"/>
    <lineage>
        <taxon>Eukaryota</taxon>
        <taxon>Metazoa</taxon>
        <taxon>Ecdysozoa</taxon>
        <taxon>Arthropoda</taxon>
        <taxon>Hexapoda</taxon>
        <taxon>Insecta</taxon>
        <taxon>Pterygota</taxon>
        <taxon>Neoptera</taxon>
        <taxon>Endopterygota</taxon>
        <taxon>Coleoptera</taxon>
        <taxon>Polyphaga</taxon>
        <taxon>Cucujiformia</taxon>
        <taxon>Curculionidae</taxon>
        <taxon>Ceutorhynchinae</taxon>
        <taxon>Ceutorhynchus</taxon>
    </lineage>
</organism>
<name>A0A9P0DMW1_9CUCU</name>
<evidence type="ECO:0000256" key="1">
    <source>
        <dbReference type="SAM" id="MobiDB-lite"/>
    </source>
</evidence>
<dbReference type="EMBL" id="OU892280">
    <property type="protein sequence ID" value="CAH1130188.1"/>
    <property type="molecule type" value="Genomic_DNA"/>
</dbReference>
<proteinExistence type="predicted"/>
<feature type="region of interest" description="Disordered" evidence="1">
    <location>
        <begin position="677"/>
        <end position="697"/>
    </location>
</feature>
<feature type="region of interest" description="Disordered" evidence="1">
    <location>
        <begin position="513"/>
        <end position="537"/>
    </location>
</feature>
<evidence type="ECO:0000313" key="3">
    <source>
        <dbReference type="Proteomes" id="UP001152799"/>
    </source>
</evidence>
<gene>
    <name evidence="2" type="ORF">CEUTPL_LOCUS8828</name>
</gene>
<sequence>MGVDKKKNYKNKAEPTAIPKNAIKQQNISIGDPVIIPERIFRKLLNYFDGAEPAHRNVALTVKEYPVENINDRIRKTRSDPTHLVVFCLRIMASDFYNTLGVVHMNNRFEHASQLALLWVAFIQDLSKLGLNVVASVSPCTQMYRDILCQLTRDENFENCCQPITYMVYPYLILHLYDYNSIMEEFQETFHFRKDVCFISRHWAGNDSAEKVYAASWRNMYGVLAPSLGKPSYHYAERAKGVEKLIFLPPFRRNYKKASEANPSRSFTKLSTDFLLDLLWEFSRICEEESMKLDELEKFCVENQELKCMLASAHFKCSRFNEVQRENVWFSTFESKAFFKKGSYRIEFNGPVGDKGNEAFQKYVDRLAYNEDPFFDVEIITSMNKESTIITKLLNSFAENNTNKKGDKAIKESSNLIYKIDSTNPGIALSSNEAVPKKLSKKRFVASKKKENPNKNVTGTSYETFEESDIKVKVHYLDHILKPAKGHIKNYLDTFGHCTESYDNLYSYEQANTQSENMSKESQIDEISKETEGDTDTDLKRKLNAPYKKHGKFSKDPTVHINDSEILCKTISNKPVKNPNHQVPVESSGIEGSSKAASEINMDENATKLGLGESKNEKKRVSKERYSDKDIPETPISAIYKYALRKRLTVGKTSNNCQKTVSEAWAKQQSNELYVDSSRDGFKKSEDNNVDSNDTASDCLSTSEVIVDKNKNAIKEATKIRSRESKSQRGFEELAKKQNHNVPVESARNVSKISKDNNMNFKQGVSYEATLEVTVDKNAIKNAAEIPISGRKIASEKPVKNQNQELPVEVSGSKVSKDSNVDFYKTLSDSLEGKEDYKIPGFLIKPMSKLKVKTNATKSEKSEKVTENIGPSKISSEMPEKSMSLKNEIKQMDSILQSLKIDEGPPKNELFRSTLDDQRENEGQFFANSGYSKTTSIDNAFMSLNQQLSSSDQAVELIKSKQKALQNIGLDSCLPTDKLSKPAQKNENDNKEYLKPSFSGGRKKVWVGDGSCQEEISPVSFNAMETIKIEPKPDFTKEQKLLTTDQPTTVERKKAKQSDICDNKRQTEKEDLIYDLYTKDSMDNFFKCFKPKRNRQYNKVSLSFLQDVHLSSPFILESASEDAYLDPVEEENIYSGTVLETNNEESPQQHAENDEVKVIDVEEYRQLLLSDCDKQKRTCDINNVKDKETVINFFNIIPEGAEVLQITTDWLCTLKGYSKLIEILKECNVPLIRTTALCLDHMDLFVDLIREHNSERLLGQRHKFTFKELQFIQIDRDSTFEVIEREGRGSGRFEIKQDYTRDYTQYYPY</sequence>
<feature type="region of interest" description="Disordered" evidence="1">
    <location>
        <begin position="855"/>
        <end position="880"/>
    </location>
</feature>
<evidence type="ECO:0000313" key="2">
    <source>
        <dbReference type="EMBL" id="CAH1130188.1"/>
    </source>
</evidence>
<feature type="region of interest" description="Disordered" evidence="1">
    <location>
        <begin position="577"/>
        <end position="626"/>
    </location>
</feature>
<reference evidence="2" key="1">
    <citation type="submission" date="2022-01" db="EMBL/GenBank/DDBJ databases">
        <authorList>
            <person name="King R."/>
        </authorList>
    </citation>
    <scope>NUCLEOTIDE SEQUENCE</scope>
</reference>
<feature type="compositionally biased region" description="Basic and acidic residues" evidence="1">
    <location>
        <begin position="518"/>
        <end position="537"/>
    </location>
</feature>
<accession>A0A9P0DMW1</accession>
<dbReference type="Proteomes" id="UP001152799">
    <property type="component" value="Chromosome 4"/>
</dbReference>
<keyword evidence="3" id="KW-1185">Reference proteome</keyword>